<dbReference type="AlphaFoldDB" id="A0A4R6M7A8"/>
<feature type="domain" description="Histone deacetylase" evidence="2">
    <location>
        <begin position="20"/>
        <end position="303"/>
    </location>
</feature>
<dbReference type="PRINTS" id="PR01270">
    <property type="entry name" value="HDASUPER"/>
</dbReference>
<dbReference type="InterPro" id="IPR000286">
    <property type="entry name" value="HDACs"/>
</dbReference>
<dbReference type="PANTHER" id="PTHR10625">
    <property type="entry name" value="HISTONE DEACETYLASE HDAC1-RELATED"/>
    <property type="match status" value="1"/>
</dbReference>
<dbReference type="InterPro" id="IPR023801">
    <property type="entry name" value="His_deacetylse_dom"/>
</dbReference>
<dbReference type="InterPro" id="IPR037138">
    <property type="entry name" value="His_deacetylse_dom_sf"/>
</dbReference>
<dbReference type="RefSeq" id="WP_133505037.1">
    <property type="nucleotide sequence ID" value="NZ_SNXC01000015.1"/>
</dbReference>
<dbReference type="EMBL" id="SNXC01000015">
    <property type="protein sequence ID" value="TDO95979.1"/>
    <property type="molecule type" value="Genomic_DNA"/>
</dbReference>
<evidence type="ECO:0000259" key="2">
    <source>
        <dbReference type="Pfam" id="PF00850"/>
    </source>
</evidence>
<dbReference type="GO" id="GO:0004407">
    <property type="term" value="F:histone deacetylase activity"/>
    <property type="evidence" value="ECO:0007669"/>
    <property type="project" value="TreeGrafter"/>
</dbReference>
<evidence type="ECO:0000256" key="1">
    <source>
        <dbReference type="ARBA" id="ARBA00005947"/>
    </source>
</evidence>
<dbReference type="OrthoDB" id="9808367at2"/>
<gene>
    <name evidence="3" type="ORF">DFP79_3347</name>
</gene>
<dbReference type="InterPro" id="IPR023696">
    <property type="entry name" value="Ureohydrolase_dom_sf"/>
</dbReference>
<dbReference type="Gene3D" id="3.40.800.20">
    <property type="entry name" value="Histone deacetylase domain"/>
    <property type="match status" value="1"/>
</dbReference>
<evidence type="ECO:0000313" key="3">
    <source>
        <dbReference type="EMBL" id="TDO95979.1"/>
    </source>
</evidence>
<name>A0A4R6M7A8_9GAMM</name>
<protein>
    <submittedName>
        <fullName evidence="3">Acetoin utilization deacetylase AcuC-like enzyme</fullName>
    </submittedName>
</protein>
<reference evidence="3 4" key="1">
    <citation type="submission" date="2019-03" db="EMBL/GenBank/DDBJ databases">
        <title>Genomic Encyclopedia of Type Strains, Phase III (KMG-III): the genomes of soil and plant-associated and newly described type strains.</title>
        <authorList>
            <person name="Whitman W."/>
        </authorList>
    </citation>
    <scope>NUCLEOTIDE SEQUENCE [LARGE SCALE GENOMIC DNA]</scope>
    <source>
        <strain evidence="3 4">CECT 7378</strain>
    </source>
</reference>
<sequence>MTTAYLSHYYCEKHKINSEHPESPFRLGAIQDRLIAGQLFDYLMLVDATEVKREHLYNTHCRDYVDSIFNSSPLEGFIELDAETVMTPHSLKAALYAAGAVVQAVDLVMSKEVENAFCAVRPPGHHAEYDKSMGFCFFNNIAVGAQYAIKNYGLERVAIVDFDVHHGNGTEDIFEGNHKVFFASSYQHPLYPYTDPGDSHDNVLHIPLEAGTNGEAFRAAMNAQLFPVLDRFRPELIMISAGFDAHKEEPMGQLRLNASDYAWITDKLVALADVHCDGKIVSVLEGGYHLDALGRAAFNHIRSLMKLCLD</sequence>
<dbReference type="Pfam" id="PF00850">
    <property type="entry name" value="Hist_deacetyl"/>
    <property type="match status" value="1"/>
</dbReference>
<dbReference type="GO" id="GO:0040029">
    <property type="term" value="P:epigenetic regulation of gene expression"/>
    <property type="evidence" value="ECO:0007669"/>
    <property type="project" value="TreeGrafter"/>
</dbReference>
<comment type="similarity">
    <text evidence="1">Belongs to the histone deacetylase family.</text>
</comment>
<accession>A0A4R6M7A8</accession>
<comment type="caution">
    <text evidence="3">The sequence shown here is derived from an EMBL/GenBank/DDBJ whole genome shotgun (WGS) entry which is preliminary data.</text>
</comment>
<proteinExistence type="inferred from homology"/>
<organism evidence="3 4">
    <name type="scientific">Marinomonas balearica</name>
    <dbReference type="NCBI Taxonomy" id="491947"/>
    <lineage>
        <taxon>Bacteria</taxon>
        <taxon>Pseudomonadati</taxon>
        <taxon>Pseudomonadota</taxon>
        <taxon>Gammaproteobacteria</taxon>
        <taxon>Oceanospirillales</taxon>
        <taxon>Oceanospirillaceae</taxon>
        <taxon>Marinomonas</taxon>
    </lineage>
</organism>
<dbReference type="SUPFAM" id="SSF52768">
    <property type="entry name" value="Arginase/deacetylase"/>
    <property type="match status" value="1"/>
</dbReference>
<dbReference type="PANTHER" id="PTHR10625:SF10">
    <property type="entry name" value="HISTONE DEACETYLASE HDAC1"/>
    <property type="match status" value="1"/>
</dbReference>
<dbReference type="CDD" id="cd11599">
    <property type="entry name" value="HDAC_classII_2"/>
    <property type="match status" value="1"/>
</dbReference>
<keyword evidence="4" id="KW-1185">Reference proteome</keyword>
<evidence type="ECO:0000313" key="4">
    <source>
        <dbReference type="Proteomes" id="UP000294656"/>
    </source>
</evidence>
<dbReference type="Proteomes" id="UP000294656">
    <property type="component" value="Unassembled WGS sequence"/>
</dbReference>